<keyword evidence="2" id="KW-0808">Transferase</keyword>
<evidence type="ECO:0000313" key="7">
    <source>
        <dbReference type="Proteomes" id="UP000466632"/>
    </source>
</evidence>
<dbReference type="EMBL" id="AP022582">
    <property type="protein sequence ID" value="BBY03832.1"/>
    <property type="molecule type" value="Genomic_DNA"/>
</dbReference>
<proteinExistence type="predicted"/>
<reference evidence="6 7" key="1">
    <citation type="journal article" date="2019" name="Emerg. Microbes Infect.">
        <title>Comprehensive subspecies identification of 175 nontuberculous mycobacteria species based on 7547 genomic profiles.</title>
        <authorList>
            <person name="Matsumoto Y."/>
            <person name="Kinjo T."/>
            <person name="Motooka D."/>
            <person name="Nabeya D."/>
            <person name="Jung N."/>
            <person name="Uechi K."/>
            <person name="Horii T."/>
            <person name="Iida T."/>
            <person name="Fujita J."/>
            <person name="Nakamura S."/>
        </authorList>
    </citation>
    <scope>NUCLEOTIDE SEQUENCE [LARGE SCALE GENOMIC DNA]</scope>
    <source>
        <strain evidence="6 7">JCM 16018</strain>
    </source>
</reference>
<keyword evidence="1" id="KW-0489">Methyltransferase</keyword>
<sequence length="249" mass="27361">MREAKNSETTRRRRGHPVRLVMVAVGGALINQLMPRRHARDGLRWYQVVYRFIYRVGLIIWCRATPPAELVELVEGPAALPAGRALDVGCGTGTDAIYLAAHGWDVTGVDMVPKALALARRKATAAGVAPRWIEGDVTRSDDLGIGDGYTLLLDFGCFHTLPEDRRAAYVTGLSEAAAPDATLLMYGFRRPPRAAPMHAGVTVEEVKQRFGTAGWELVDAEPTAVEPAAIRRANGLFELWRYELRRTAS</sequence>
<dbReference type="AlphaFoldDB" id="A0A7I7P792"/>
<keyword evidence="7" id="KW-1185">Reference proteome</keyword>
<accession>A0A7I7P792</accession>
<dbReference type="Pfam" id="PF13649">
    <property type="entry name" value="Methyltransf_25"/>
    <property type="match status" value="1"/>
</dbReference>
<keyword evidence="3" id="KW-0949">S-adenosyl-L-methionine</keyword>
<gene>
    <name evidence="6" type="ORF">MSEO_43310</name>
</gene>
<evidence type="ECO:0000259" key="5">
    <source>
        <dbReference type="Pfam" id="PF13649"/>
    </source>
</evidence>
<keyword evidence="4" id="KW-0472">Membrane</keyword>
<protein>
    <recommendedName>
        <fullName evidence="5">Methyltransferase domain-containing protein</fullName>
    </recommendedName>
</protein>
<name>A0A7I7P792_9MYCO</name>
<dbReference type="GO" id="GO:0032259">
    <property type="term" value="P:methylation"/>
    <property type="evidence" value="ECO:0007669"/>
    <property type="project" value="UniProtKB-KW"/>
</dbReference>
<feature type="transmembrane region" description="Helical" evidence="4">
    <location>
        <begin position="16"/>
        <end position="34"/>
    </location>
</feature>
<evidence type="ECO:0000313" key="6">
    <source>
        <dbReference type="EMBL" id="BBY03832.1"/>
    </source>
</evidence>
<dbReference type="GO" id="GO:0008168">
    <property type="term" value="F:methyltransferase activity"/>
    <property type="evidence" value="ECO:0007669"/>
    <property type="project" value="UniProtKB-KW"/>
</dbReference>
<keyword evidence="4" id="KW-0812">Transmembrane</keyword>
<dbReference type="PANTHER" id="PTHR43464">
    <property type="entry name" value="METHYLTRANSFERASE"/>
    <property type="match status" value="1"/>
</dbReference>
<evidence type="ECO:0000256" key="3">
    <source>
        <dbReference type="ARBA" id="ARBA00022691"/>
    </source>
</evidence>
<dbReference type="InterPro" id="IPR041698">
    <property type="entry name" value="Methyltransf_25"/>
</dbReference>
<feature type="domain" description="Methyltransferase" evidence="5">
    <location>
        <begin position="86"/>
        <end position="177"/>
    </location>
</feature>
<dbReference type="SUPFAM" id="SSF53335">
    <property type="entry name" value="S-adenosyl-L-methionine-dependent methyltransferases"/>
    <property type="match status" value="1"/>
</dbReference>
<dbReference type="KEGG" id="mseo:MSEO_43310"/>
<keyword evidence="4" id="KW-1133">Transmembrane helix</keyword>
<dbReference type="Gene3D" id="3.40.50.150">
    <property type="entry name" value="Vaccinia Virus protein VP39"/>
    <property type="match status" value="1"/>
</dbReference>
<dbReference type="PANTHER" id="PTHR43464:SF19">
    <property type="entry name" value="UBIQUINONE BIOSYNTHESIS O-METHYLTRANSFERASE, MITOCHONDRIAL"/>
    <property type="match status" value="1"/>
</dbReference>
<evidence type="ECO:0000256" key="2">
    <source>
        <dbReference type="ARBA" id="ARBA00022679"/>
    </source>
</evidence>
<organism evidence="6 7">
    <name type="scientific">Mycobacterium seoulense</name>
    <dbReference type="NCBI Taxonomy" id="386911"/>
    <lineage>
        <taxon>Bacteria</taxon>
        <taxon>Bacillati</taxon>
        <taxon>Actinomycetota</taxon>
        <taxon>Actinomycetes</taxon>
        <taxon>Mycobacteriales</taxon>
        <taxon>Mycobacteriaceae</taxon>
        <taxon>Mycobacterium</taxon>
    </lineage>
</organism>
<dbReference type="CDD" id="cd02440">
    <property type="entry name" value="AdoMet_MTases"/>
    <property type="match status" value="1"/>
</dbReference>
<dbReference type="RefSeq" id="WP_163683450.1">
    <property type="nucleotide sequence ID" value="NZ_AP022582.1"/>
</dbReference>
<evidence type="ECO:0000256" key="4">
    <source>
        <dbReference type="SAM" id="Phobius"/>
    </source>
</evidence>
<dbReference type="Proteomes" id="UP000466632">
    <property type="component" value="Chromosome"/>
</dbReference>
<dbReference type="InterPro" id="IPR029063">
    <property type="entry name" value="SAM-dependent_MTases_sf"/>
</dbReference>
<evidence type="ECO:0000256" key="1">
    <source>
        <dbReference type="ARBA" id="ARBA00022603"/>
    </source>
</evidence>